<evidence type="ECO:0000256" key="1">
    <source>
        <dbReference type="SAM" id="MobiDB-lite"/>
    </source>
</evidence>
<reference evidence="2" key="1">
    <citation type="submission" date="2020-02" db="EMBL/GenBank/DDBJ databases">
        <authorList>
            <person name="Meier V. D."/>
        </authorList>
    </citation>
    <scope>NUCLEOTIDE SEQUENCE</scope>
    <source>
        <strain evidence="2">AVDCRST_MAG90</strain>
    </source>
</reference>
<name>A0A6J4M384_9HYPH</name>
<feature type="region of interest" description="Disordered" evidence="1">
    <location>
        <begin position="1"/>
        <end position="22"/>
    </location>
</feature>
<dbReference type="EMBL" id="CADCUC010000466">
    <property type="protein sequence ID" value="CAA9349028.1"/>
    <property type="molecule type" value="Genomic_DNA"/>
</dbReference>
<dbReference type="AlphaFoldDB" id="A0A6J4M384"/>
<feature type="compositionally biased region" description="Basic residues" evidence="1">
    <location>
        <begin position="185"/>
        <end position="194"/>
    </location>
</feature>
<protein>
    <submittedName>
        <fullName evidence="2">Glycerol-3-phosphate ABC transporter, permease protein UgpA</fullName>
    </submittedName>
</protein>
<feature type="non-terminal residue" evidence="2">
    <location>
        <position position="293"/>
    </location>
</feature>
<sequence>GQESHPERQAGAVPAARAPASDHGGLLLLPGRAGDLAIVPAPGRVRALDRVRRLRELFRAAEAARVLPRHGDDRSLLGAGRRALPLDRALARGDGRQEPEGGRGLQDAADLALRGRAGGRRRAVGVHLPPLARHVGAPAADDGGRLEPPAQRPARHGARDALGHLETGVVLLPVLPRRPAEHPAQRHRSGRDRRRAPLSPVLDHHLPAALADDVLPHRRDRGLRVLRHLRHHRRRDRWGPGRGHDDARLQGLRRRTARRRPRRLGGAVRHPHGHRDRADGDPVPLHRATGPVL</sequence>
<feature type="compositionally biased region" description="Basic and acidic residues" evidence="1">
    <location>
        <begin position="237"/>
        <end position="248"/>
    </location>
</feature>
<organism evidence="2">
    <name type="scientific">uncultured Microvirga sp</name>
    <dbReference type="NCBI Taxonomy" id="412392"/>
    <lineage>
        <taxon>Bacteria</taxon>
        <taxon>Pseudomonadati</taxon>
        <taxon>Pseudomonadota</taxon>
        <taxon>Alphaproteobacteria</taxon>
        <taxon>Hyphomicrobiales</taxon>
        <taxon>Methylobacteriaceae</taxon>
        <taxon>Microvirga</taxon>
        <taxon>environmental samples</taxon>
    </lineage>
</organism>
<feature type="region of interest" description="Disordered" evidence="1">
    <location>
        <begin position="134"/>
        <end position="156"/>
    </location>
</feature>
<gene>
    <name evidence="2" type="ORF">AVDCRST_MAG90-2336</name>
</gene>
<accession>A0A6J4M384</accession>
<feature type="compositionally biased region" description="Basic residues" evidence="1">
    <location>
        <begin position="251"/>
        <end position="275"/>
    </location>
</feature>
<evidence type="ECO:0000313" key="2">
    <source>
        <dbReference type="EMBL" id="CAA9349028.1"/>
    </source>
</evidence>
<proteinExistence type="predicted"/>
<feature type="region of interest" description="Disordered" evidence="1">
    <location>
        <begin position="173"/>
        <end position="194"/>
    </location>
</feature>
<feature type="non-terminal residue" evidence="2">
    <location>
        <position position="1"/>
    </location>
</feature>
<feature type="compositionally biased region" description="Low complexity" evidence="1">
    <location>
        <begin position="10"/>
        <end position="19"/>
    </location>
</feature>
<feature type="region of interest" description="Disordered" evidence="1">
    <location>
        <begin position="235"/>
        <end position="293"/>
    </location>
</feature>